<comment type="caution">
    <text evidence="1">Lacks conserved residue(s) required for the propagation of feature annotation.</text>
</comment>
<dbReference type="GO" id="GO:0008081">
    <property type="term" value="F:phosphoric diester hydrolase activity"/>
    <property type="evidence" value="ECO:0007669"/>
    <property type="project" value="UniProtKB-ARBA"/>
</dbReference>
<protein>
    <submittedName>
        <fullName evidence="4">Two-component system response regulator</fullName>
    </submittedName>
</protein>
<dbReference type="Pfam" id="PF00072">
    <property type="entry name" value="Response_reg"/>
    <property type="match status" value="1"/>
</dbReference>
<dbReference type="Proteomes" id="UP000251075">
    <property type="component" value="Unassembled WGS sequence"/>
</dbReference>
<dbReference type="Gene3D" id="1.10.3210.10">
    <property type="entry name" value="Hypothetical protein af1432"/>
    <property type="match status" value="1"/>
</dbReference>
<evidence type="ECO:0000259" key="3">
    <source>
        <dbReference type="PROSITE" id="PS51832"/>
    </source>
</evidence>
<feature type="domain" description="HD-GYP" evidence="3">
    <location>
        <begin position="180"/>
        <end position="369"/>
    </location>
</feature>
<dbReference type="InterPro" id="IPR011006">
    <property type="entry name" value="CheY-like_superfamily"/>
</dbReference>
<dbReference type="RefSeq" id="WP_112147138.1">
    <property type="nucleotide sequence ID" value="NZ_PGTO01000025.1"/>
</dbReference>
<dbReference type="SUPFAM" id="SSF52172">
    <property type="entry name" value="CheY-like"/>
    <property type="match status" value="1"/>
</dbReference>
<dbReference type="CDD" id="cd00156">
    <property type="entry name" value="REC"/>
    <property type="match status" value="1"/>
</dbReference>
<keyword evidence="5" id="KW-1185">Reference proteome</keyword>
<proteinExistence type="predicted"/>
<dbReference type="EMBL" id="PGTO01000025">
    <property type="protein sequence ID" value="RAU20378.1"/>
    <property type="molecule type" value="Genomic_DNA"/>
</dbReference>
<accession>A0A364NTI5</accession>
<dbReference type="AlphaFoldDB" id="A0A364NTI5"/>
<dbReference type="Gene3D" id="3.40.50.2300">
    <property type="match status" value="1"/>
</dbReference>
<evidence type="ECO:0000256" key="1">
    <source>
        <dbReference type="PROSITE-ProRule" id="PRU00169"/>
    </source>
</evidence>
<dbReference type="PANTHER" id="PTHR43155:SF2">
    <property type="entry name" value="CYCLIC DI-GMP PHOSPHODIESTERASE PA4108"/>
    <property type="match status" value="1"/>
</dbReference>
<gene>
    <name evidence="4" type="ORF">CU669_18810</name>
</gene>
<dbReference type="PROSITE" id="PS51832">
    <property type="entry name" value="HD_GYP"/>
    <property type="match status" value="1"/>
</dbReference>
<comment type="caution">
    <text evidence="4">The sequence shown here is derived from an EMBL/GenBank/DDBJ whole genome shotgun (WGS) entry which is preliminary data.</text>
</comment>
<dbReference type="InterPro" id="IPR003607">
    <property type="entry name" value="HD/PDEase_dom"/>
</dbReference>
<dbReference type="PANTHER" id="PTHR43155">
    <property type="entry name" value="CYCLIC DI-GMP PHOSPHODIESTERASE PA4108-RELATED"/>
    <property type="match status" value="1"/>
</dbReference>
<dbReference type="InterPro" id="IPR037522">
    <property type="entry name" value="HD_GYP_dom"/>
</dbReference>
<dbReference type="OrthoDB" id="9176789at2"/>
<sequence length="369" mass="39942">MQIESRTIFRQELVMVVDASESHRRQVEHALMSFYRIATFASTSEALAALQKSPPGAIVIAKGAVTSEALDFVAMVRRDHALSAIPVVLIGPGDDPGIRKAAMECGASSFLAKPYRRSVLIGAISKEINKAIEHRWEKLPTLHRNALVGTMDIFNSVSDVIENGEPIAYSAVTDACGPLIEAVGTGEFRTILSEVRGHDNFSYAHSLGVATLLLLFGYTIGLKGDDLSLLGSGGLLHDVGKMSIPYDVLNKVGALSPAELEQMKGHVAVTTSYLEKCSDLPKNIHLIGNQHHERLNGTGYPIGLKGSELNELARMSAIVDVFCALSDRRPYKSALDSENALQVMTNSMTAALDQQLLALFREMLLDTGR</sequence>
<name>A0A364NTI5_9PROT</name>
<feature type="domain" description="Response regulatory" evidence="2">
    <location>
        <begin position="13"/>
        <end position="128"/>
    </location>
</feature>
<dbReference type="SMART" id="SM00448">
    <property type="entry name" value="REC"/>
    <property type="match status" value="1"/>
</dbReference>
<evidence type="ECO:0000313" key="5">
    <source>
        <dbReference type="Proteomes" id="UP000251075"/>
    </source>
</evidence>
<dbReference type="CDD" id="cd00077">
    <property type="entry name" value="HDc"/>
    <property type="match status" value="1"/>
</dbReference>
<dbReference type="SMART" id="SM00471">
    <property type="entry name" value="HDc"/>
    <property type="match status" value="1"/>
</dbReference>
<reference evidence="4 5" key="1">
    <citation type="submission" date="2017-11" db="EMBL/GenBank/DDBJ databases">
        <title>Draft genome sequence of magnetotactic bacterium Magnetospirillum kuznetsovii LBB-42.</title>
        <authorList>
            <person name="Grouzdev D.S."/>
            <person name="Rysina M.S."/>
            <person name="Baslerov R.V."/>
            <person name="Koziaeva V."/>
        </authorList>
    </citation>
    <scope>NUCLEOTIDE SEQUENCE [LARGE SCALE GENOMIC DNA]</scope>
    <source>
        <strain evidence="4 5">LBB-42</strain>
    </source>
</reference>
<evidence type="ECO:0000259" key="2">
    <source>
        <dbReference type="PROSITE" id="PS50110"/>
    </source>
</evidence>
<evidence type="ECO:0000313" key="4">
    <source>
        <dbReference type="EMBL" id="RAU20378.1"/>
    </source>
</evidence>
<dbReference type="PROSITE" id="PS50110">
    <property type="entry name" value="RESPONSE_REGULATORY"/>
    <property type="match status" value="1"/>
</dbReference>
<dbReference type="SUPFAM" id="SSF109604">
    <property type="entry name" value="HD-domain/PDEase-like"/>
    <property type="match status" value="1"/>
</dbReference>
<dbReference type="Pfam" id="PF13487">
    <property type="entry name" value="HD_5"/>
    <property type="match status" value="1"/>
</dbReference>
<organism evidence="4 5">
    <name type="scientific">Paramagnetospirillum kuznetsovii</name>
    <dbReference type="NCBI Taxonomy" id="2053833"/>
    <lineage>
        <taxon>Bacteria</taxon>
        <taxon>Pseudomonadati</taxon>
        <taxon>Pseudomonadota</taxon>
        <taxon>Alphaproteobacteria</taxon>
        <taxon>Rhodospirillales</taxon>
        <taxon>Magnetospirillaceae</taxon>
        <taxon>Paramagnetospirillum</taxon>
    </lineage>
</organism>
<dbReference type="InterPro" id="IPR001789">
    <property type="entry name" value="Sig_transdc_resp-reg_receiver"/>
</dbReference>
<dbReference type="GO" id="GO:0000160">
    <property type="term" value="P:phosphorelay signal transduction system"/>
    <property type="evidence" value="ECO:0007669"/>
    <property type="project" value="InterPro"/>
</dbReference>